<keyword evidence="2" id="KW-1185">Reference proteome</keyword>
<reference evidence="1" key="1">
    <citation type="journal article" date="2022" name="Syst. Appl. Microbiol.">
        <title>Natronocalculus amylovorans gen. nov., sp. nov., and Natranaeroarchaeum aerophilus sp. nov., dominant culturable amylolytic natronoarchaea from hypersaline soda lakes in southwestern Siberia.</title>
        <authorList>
            <person name="Sorokin D.Y."/>
            <person name="Elcheninov A.G."/>
            <person name="Khizhniak T.V."/>
            <person name="Koenen M."/>
            <person name="Bale N.J."/>
            <person name="Damste J.S.S."/>
            <person name="Kublanov I.V."/>
        </authorList>
    </citation>
    <scope>NUCLEOTIDE SEQUENCE</scope>
    <source>
        <strain evidence="1">AArc-St2</strain>
    </source>
</reference>
<comment type="caution">
    <text evidence="1">The sequence shown here is derived from an EMBL/GenBank/DDBJ whole genome shotgun (WGS) entry which is preliminary data.</text>
</comment>
<protein>
    <submittedName>
        <fullName evidence="1">HTR-like protein</fullName>
    </submittedName>
</protein>
<dbReference type="RefSeq" id="WP_250583382.1">
    <property type="nucleotide sequence ID" value="NZ_JAKRVX010000002.1"/>
</dbReference>
<evidence type="ECO:0000313" key="2">
    <source>
        <dbReference type="Proteomes" id="UP001203207"/>
    </source>
</evidence>
<dbReference type="Proteomes" id="UP001203207">
    <property type="component" value="Unassembled WGS sequence"/>
</dbReference>
<dbReference type="SUPFAM" id="SSF52540">
    <property type="entry name" value="P-loop containing nucleoside triphosphate hydrolases"/>
    <property type="match status" value="1"/>
</dbReference>
<evidence type="ECO:0000313" key="1">
    <source>
        <dbReference type="EMBL" id="MCL9816426.1"/>
    </source>
</evidence>
<name>A0AAE3FWE3_9EURY</name>
<reference evidence="1" key="2">
    <citation type="submission" date="2022-02" db="EMBL/GenBank/DDBJ databases">
        <authorList>
            <person name="Elcheninov A.G."/>
            <person name="Sorokin D.Y."/>
            <person name="Kublanov I.V."/>
        </authorList>
    </citation>
    <scope>NUCLEOTIDE SEQUENCE</scope>
    <source>
        <strain evidence="1">AArc-St2</strain>
    </source>
</reference>
<organism evidence="1 2">
    <name type="scientific">Natronocalculus amylovorans</name>
    <dbReference type="NCBI Taxonomy" id="2917812"/>
    <lineage>
        <taxon>Archaea</taxon>
        <taxon>Methanobacteriati</taxon>
        <taxon>Methanobacteriota</taxon>
        <taxon>Stenosarchaea group</taxon>
        <taxon>Halobacteria</taxon>
        <taxon>Halobacteriales</taxon>
        <taxon>Haloferacaceae</taxon>
        <taxon>Natronocalculus</taxon>
    </lineage>
</organism>
<dbReference type="Gene3D" id="3.40.50.300">
    <property type="entry name" value="P-loop containing nucleotide triphosphate hydrolases"/>
    <property type="match status" value="1"/>
</dbReference>
<dbReference type="EMBL" id="JAKRVX010000002">
    <property type="protein sequence ID" value="MCL9816426.1"/>
    <property type="molecule type" value="Genomic_DNA"/>
</dbReference>
<sequence length="278" mass="30743">MQYMPFGISRLDSTLGGGAPVGNVVLLAGESGAGAREFLHTSAVMNALAQADEELFKLYYDEVGENTVFPEEIHYLSITSHRDAIERELEYTLAEEIIDAVGQNIVYRDFSAEYFQASAIPREWYVGQATSITDLGKDERRDSVFGSLGDYLSEHASGNLMLLDSVTDLIGAINDDIEWSDIAMLMRGLKRAAYSWGGLILVLVNTDTLTETQLGQLMDAAGGTFVFSWESGGSKRARVMVVREFRGVLSRLESEDIVQFETEVHDGGFDISDIRKIR</sequence>
<proteinExistence type="predicted"/>
<gene>
    <name evidence="1" type="ORF">AArcSt2_05650</name>
</gene>
<dbReference type="InterPro" id="IPR027417">
    <property type="entry name" value="P-loop_NTPase"/>
</dbReference>
<dbReference type="AlphaFoldDB" id="A0AAE3FWE3"/>
<accession>A0AAE3FWE3</accession>